<dbReference type="InterPro" id="IPR015895">
    <property type="entry name" value="4pyrrol_synth_GluRdtase_N"/>
</dbReference>
<comment type="function">
    <text evidence="4">Catalyzes the NADPH-dependent reduction of glutamyl-tRNA(Glu) to glutamate 1-semialdehyde (GSA).</text>
</comment>
<dbReference type="OrthoDB" id="110209at2"/>
<organism evidence="10 11">
    <name type="scientific">Synergistes jonesii</name>
    <dbReference type="NCBI Taxonomy" id="2754"/>
    <lineage>
        <taxon>Bacteria</taxon>
        <taxon>Thermotogati</taxon>
        <taxon>Synergistota</taxon>
        <taxon>Synergistia</taxon>
        <taxon>Synergistales</taxon>
        <taxon>Synergistaceae</taxon>
        <taxon>Synergistes</taxon>
    </lineage>
</organism>
<dbReference type="Pfam" id="PF05201">
    <property type="entry name" value="GlutR_N"/>
    <property type="match status" value="1"/>
</dbReference>
<feature type="active site" description="Nucleophile" evidence="4 5">
    <location>
        <position position="50"/>
    </location>
</feature>
<dbReference type="Proteomes" id="UP000027665">
    <property type="component" value="Unassembled WGS sequence"/>
</dbReference>
<dbReference type="STRING" id="2754.EH55_11545"/>
<dbReference type="EMBL" id="JMKI01000054">
    <property type="protein sequence ID" value="KEJ91179.1"/>
    <property type="molecule type" value="Genomic_DNA"/>
</dbReference>
<reference evidence="10 11" key="1">
    <citation type="submission" date="2014-04" db="EMBL/GenBank/DDBJ databases">
        <title>Draft Genome Sequence of Synergistes jonesii.</title>
        <authorList>
            <person name="Coil D.A."/>
            <person name="Eisen J.A."/>
            <person name="Holland-Moritz H.E."/>
        </authorList>
    </citation>
    <scope>NUCLEOTIDE SEQUENCE [LARGE SCALE GENOMIC DNA]</scope>
    <source>
        <strain evidence="10 11">78-1</strain>
    </source>
</reference>
<comment type="caution">
    <text evidence="10">The sequence shown here is derived from an EMBL/GenBank/DDBJ whole genome shotgun (WGS) entry which is preliminary data.</text>
</comment>
<feature type="domain" description="Quinate/shikimate 5-dehydrogenase/glutamyl-tRNA reductase" evidence="8">
    <location>
        <begin position="163"/>
        <end position="284"/>
    </location>
</feature>
<dbReference type="GO" id="GO:0008883">
    <property type="term" value="F:glutamyl-tRNA reductase activity"/>
    <property type="evidence" value="ECO:0007669"/>
    <property type="project" value="UniProtKB-UniRule"/>
</dbReference>
<dbReference type="PANTHER" id="PTHR43013:SF1">
    <property type="entry name" value="GLUTAMYL-TRNA REDUCTASE"/>
    <property type="match status" value="1"/>
</dbReference>
<sequence>MAVEFKIAGLDYRSATVGVREKFSFTESGRRELLREIAPRVREAVLISTCNRTELVVVSEEEPAGLLQRARGGGNFFSLSGEAVVERVFEIAAGLHSQIPLEDQILGQMKEALLLARQEKVCGALLGQLFQRAVAAGKEIRTKFKALPHEASAAAVACAEASAFYKSLKGVRALVVGSGEMGMAAAKLLVERGAEVRMTQRRRRKDGVRPPAGAALIAYDARYEALRECSLVICATASPHCVLAAEDFSDDGAKRLMIDLAVPRDIDPAFAERPSVTLVDMDGLGCKALPEGFMREIRKSLEANIKRFHEWLDVHECVPYIENICSFAEREMVEGLGCESEEERLRVKEASRAMMNKLLFSMKKGVDMDMAKECYRALSKGVRA</sequence>
<evidence type="ECO:0000256" key="1">
    <source>
        <dbReference type="ARBA" id="ARBA00022857"/>
    </source>
</evidence>
<dbReference type="PIRSF" id="PIRSF000445">
    <property type="entry name" value="4pyrrol_synth_GluRdtase"/>
    <property type="match status" value="1"/>
</dbReference>
<evidence type="ECO:0000313" key="11">
    <source>
        <dbReference type="Proteomes" id="UP000027665"/>
    </source>
</evidence>
<name>A0A073IN67_9BACT</name>
<dbReference type="GO" id="GO:0019353">
    <property type="term" value="P:protoporphyrinogen IX biosynthetic process from glutamate"/>
    <property type="evidence" value="ECO:0007669"/>
    <property type="project" value="TreeGrafter"/>
</dbReference>
<evidence type="ECO:0000256" key="2">
    <source>
        <dbReference type="ARBA" id="ARBA00023002"/>
    </source>
</evidence>
<dbReference type="PANTHER" id="PTHR43013">
    <property type="entry name" value="GLUTAMYL-TRNA REDUCTASE"/>
    <property type="match status" value="1"/>
</dbReference>
<comment type="pathway">
    <text evidence="4">Porphyrin-containing compound metabolism; protoporphyrin-IX biosynthesis; 5-aminolevulinate from L-glutamyl-tRNA(Glu): step 1/2.</text>
</comment>
<dbReference type="InterPro" id="IPR006151">
    <property type="entry name" value="Shikm_DH/Glu-tRNA_Rdtase"/>
</dbReference>
<feature type="binding site" evidence="4 6">
    <location>
        <position position="97"/>
    </location>
    <ligand>
        <name>substrate</name>
    </ligand>
</feature>
<evidence type="ECO:0000259" key="9">
    <source>
        <dbReference type="Pfam" id="PF05201"/>
    </source>
</evidence>
<dbReference type="UniPathway" id="UPA00251">
    <property type="reaction ID" value="UER00316"/>
</dbReference>
<dbReference type="GO" id="GO:0050661">
    <property type="term" value="F:NADP binding"/>
    <property type="evidence" value="ECO:0007669"/>
    <property type="project" value="InterPro"/>
</dbReference>
<dbReference type="HAMAP" id="MF_00087">
    <property type="entry name" value="Glu_tRNA_reductase"/>
    <property type="match status" value="1"/>
</dbReference>
<feature type="binding site" evidence="4 7">
    <location>
        <begin position="177"/>
        <end position="182"/>
    </location>
    <ligand>
        <name>NADP(+)</name>
        <dbReference type="ChEBI" id="CHEBI:58349"/>
    </ligand>
</feature>
<dbReference type="eggNOG" id="COG0373">
    <property type="taxonomic scope" value="Bacteria"/>
</dbReference>
<evidence type="ECO:0000259" key="8">
    <source>
        <dbReference type="Pfam" id="PF01488"/>
    </source>
</evidence>
<dbReference type="InterPro" id="IPR000343">
    <property type="entry name" value="4pyrrol_synth_GluRdtase"/>
</dbReference>
<evidence type="ECO:0000256" key="3">
    <source>
        <dbReference type="ARBA" id="ARBA00023244"/>
    </source>
</evidence>
<keyword evidence="1 4" id="KW-0521">NADP</keyword>
<feature type="binding site" evidence="4 6">
    <location>
        <begin position="102"/>
        <end position="104"/>
    </location>
    <ligand>
        <name>substrate</name>
    </ligand>
</feature>
<keyword evidence="11" id="KW-1185">Reference proteome</keyword>
<comment type="miscellaneous">
    <text evidence="4">During catalysis, the active site Cys acts as a nucleophile attacking the alpha-carbonyl group of tRNA-bound glutamate with the formation of a thioester intermediate between enzyme and glutamate, and the concomitant release of tRNA(Glu). The thioester intermediate is finally reduced by direct hydride transfer from NADPH, to form the product GSA.</text>
</comment>
<evidence type="ECO:0000256" key="5">
    <source>
        <dbReference type="PIRSR" id="PIRSR000445-1"/>
    </source>
</evidence>
<comment type="similarity">
    <text evidence="4">Belongs to the glutamyl-tRNA reductase family.</text>
</comment>
<gene>
    <name evidence="4" type="primary">hemA</name>
    <name evidence="10" type="ORF">EH55_11545</name>
</gene>
<dbReference type="AlphaFoldDB" id="A0A073IN67"/>
<dbReference type="GeneID" id="90984612"/>
<dbReference type="EC" id="1.2.1.70" evidence="4"/>
<comment type="subunit">
    <text evidence="4">Homodimer.</text>
</comment>
<keyword evidence="3 4" id="KW-0627">Porphyrin biosynthesis</keyword>
<protein>
    <recommendedName>
        <fullName evidence="4">Glutamyl-tRNA reductase</fullName>
        <shortName evidence="4">GluTR</shortName>
        <ecNumber evidence="4">1.2.1.70</ecNumber>
    </recommendedName>
</protein>
<accession>A0A073IN67</accession>
<dbReference type="SUPFAM" id="SSF51735">
    <property type="entry name" value="NAD(P)-binding Rossmann-fold domains"/>
    <property type="match status" value="1"/>
</dbReference>
<comment type="domain">
    <text evidence="4">Possesses an unusual extended V-shaped dimeric structure with each monomer consisting of three distinct domains arranged along a curved 'spinal' alpha-helix. The N-terminal catalytic domain specifically recognizes the glutamate moiety of the substrate. The second domain is the NADPH-binding domain, and the third C-terminal domain is responsible for dimerization.</text>
</comment>
<evidence type="ECO:0000256" key="7">
    <source>
        <dbReference type="PIRSR" id="PIRSR000445-3"/>
    </source>
</evidence>
<evidence type="ECO:0000256" key="6">
    <source>
        <dbReference type="PIRSR" id="PIRSR000445-2"/>
    </source>
</evidence>
<dbReference type="Gene3D" id="3.30.460.30">
    <property type="entry name" value="Glutamyl-tRNA reductase, N-terminal domain"/>
    <property type="match status" value="1"/>
</dbReference>
<dbReference type="Pfam" id="PF01488">
    <property type="entry name" value="Shikimate_DH"/>
    <property type="match status" value="1"/>
</dbReference>
<proteinExistence type="inferred from homology"/>
<comment type="caution">
    <text evidence="4">Lacks conserved residue(s) required for the propagation of feature annotation.</text>
</comment>
<comment type="catalytic activity">
    <reaction evidence="4">
        <text>(S)-4-amino-5-oxopentanoate + tRNA(Glu) + NADP(+) = L-glutamyl-tRNA(Glu) + NADPH + H(+)</text>
        <dbReference type="Rhea" id="RHEA:12344"/>
        <dbReference type="Rhea" id="RHEA-COMP:9663"/>
        <dbReference type="Rhea" id="RHEA-COMP:9680"/>
        <dbReference type="ChEBI" id="CHEBI:15378"/>
        <dbReference type="ChEBI" id="CHEBI:57501"/>
        <dbReference type="ChEBI" id="CHEBI:57783"/>
        <dbReference type="ChEBI" id="CHEBI:58349"/>
        <dbReference type="ChEBI" id="CHEBI:78442"/>
        <dbReference type="ChEBI" id="CHEBI:78520"/>
        <dbReference type="EC" id="1.2.1.70"/>
    </reaction>
</comment>
<dbReference type="InterPro" id="IPR036291">
    <property type="entry name" value="NAD(P)-bd_dom_sf"/>
</dbReference>
<dbReference type="SUPFAM" id="SSF69742">
    <property type="entry name" value="Glutamyl tRNA-reductase catalytic, N-terminal domain"/>
    <property type="match status" value="1"/>
</dbReference>
<dbReference type="InterPro" id="IPR036343">
    <property type="entry name" value="GluRdtase_N_sf"/>
</dbReference>
<feature type="binding site" evidence="4 6">
    <location>
        <position position="108"/>
    </location>
    <ligand>
        <name>substrate</name>
    </ligand>
</feature>
<feature type="domain" description="Glutamyl-tRNA reductase N-terminal" evidence="9">
    <location>
        <begin position="9"/>
        <end position="143"/>
    </location>
</feature>
<evidence type="ECO:0000313" key="10">
    <source>
        <dbReference type="EMBL" id="KEJ91179.1"/>
    </source>
</evidence>
<evidence type="ECO:0000256" key="4">
    <source>
        <dbReference type="HAMAP-Rule" id="MF_00087"/>
    </source>
</evidence>
<dbReference type="RefSeq" id="WP_051682901.1">
    <property type="nucleotide sequence ID" value="NZ_CAMETI010000002.1"/>
</dbReference>
<dbReference type="Gene3D" id="3.40.50.720">
    <property type="entry name" value="NAD(P)-binding Rossmann-like Domain"/>
    <property type="match status" value="1"/>
</dbReference>
<feature type="binding site" evidence="4 6">
    <location>
        <begin position="49"/>
        <end position="52"/>
    </location>
    <ligand>
        <name>substrate</name>
    </ligand>
</feature>
<keyword evidence="2 4" id="KW-0560">Oxidoreductase</keyword>